<proteinExistence type="predicted"/>
<dbReference type="EMBL" id="ADLF01000025">
    <property type="protein sequence ID" value="EKU87502.1"/>
    <property type="molecule type" value="Genomic_DNA"/>
</dbReference>
<evidence type="ECO:0000313" key="2">
    <source>
        <dbReference type="Proteomes" id="UP000009872"/>
    </source>
</evidence>
<comment type="caution">
    <text evidence="1">The sequence shown here is derived from an EMBL/GenBank/DDBJ whole genome shotgun (WGS) entry which is preliminary data.</text>
</comment>
<gene>
    <name evidence="1" type="ORF">HMPREF9447_05385</name>
</gene>
<protein>
    <submittedName>
        <fullName evidence="1">Uncharacterized protein</fullName>
    </submittedName>
</protein>
<evidence type="ECO:0000313" key="1">
    <source>
        <dbReference type="EMBL" id="EKU87502.1"/>
    </source>
</evidence>
<dbReference type="Proteomes" id="UP000009872">
    <property type="component" value="Unassembled WGS sequence"/>
</dbReference>
<accession>K9E9B4</accession>
<name>K9E9B4_9BACE</name>
<dbReference type="HOGENOM" id="CLU_3265868_0_0_10"/>
<dbReference type="PATRIC" id="fig|742727.4.peg.5504"/>
<sequence>MKETLKDITEVLNIFLLITLEEMNSIRLMNRPDTKYCFRGR</sequence>
<dbReference type="AlphaFoldDB" id="K9E9B4"/>
<organism evidence="1 2">
    <name type="scientific">Bacteroides oleiciplenus YIT 12058</name>
    <dbReference type="NCBI Taxonomy" id="742727"/>
    <lineage>
        <taxon>Bacteria</taxon>
        <taxon>Pseudomonadati</taxon>
        <taxon>Bacteroidota</taxon>
        <taxon>Bacteroidia</taxon>
        <taxon>Bacteroidales</taxon>
        <taxon>Bacteroidaceae</taxon>
        <taxon>Bacteroides</taxon>
    </lineage>
</organism>
<keyword evidence="2" id="KW-1185">Reference proteome</keyword>
<dbReference type="STRING" id="742727.HMPREF9447_05385"/>
<reference evidence="1 2" key="1">
    <citation type="submission" date="2012-09" db="EMBL/GenBank/DDBJ databases">
        <title>The Genome Sequence of Bacteroides oleiciplenus YIT 12058.</title>
        <authorList>
            <consortium name="The Broad Institute Genome Sequencing Platform"/>
            <person name="Earl A."/>
            <person name="Ward D."/>
            <person name="Feldgarden M."/>
            <person name="Gevers D."/>
            <person name="Morotomi M."/>
            <person name="Walker B."/>
            <person name="Young S.K."/>
            <person name="Zeng Q."/>
            <person name="Gargeya S."/>
            <person name="Fitzgerald M."/>
            <person name="Haas B."/>
            <person name="Abouelleil A."/>
            <person name="Alvarado L."/>
            <person name="Arachchi H.M."/>
            <person name="Berlin A.M."/>
            <person name="Chapman S.B."/>
            <person name="Goldberg J."/>
            <person name="Griggs A."/>
            <person name="Gujja S."/>
            <person name="Hansen M."/>
            <person name="Howarth C."/>
            <person name="Imamovic A."/>
            <person name="Larimer J."/>
            <person name="McCowen C."/>
            <person name="Montmayeur A."/>
            <person name="Murphy C."/>
            <person name="Neiman D."/>
            <person name="Pearson M."/>
            <person name="Priest M."/>
            <person name="Roberts A."/>
            <person name="Saif S."/>
            <person name="Shea T."/>
            <person name="Sisk P."/>
            <person name="Sykes S."/>
            <person name="Wortman J."/>
            <person name="Nusbaum C."/>
            <person name="Birren B."/>
        </authorList>
    </citation>
    <scope>NUCLEOTIDE SEQUENCE [LARGE SCALE GENOMIC DNA]</scope>
    <source>
        <strain evidence="1 2">YIT 12058</strain>
    </source>
</reference>
<dbReference type="RefSeq" id="WP_009132746.1">
    <property type="nucleotide sequence ID" value="NZ_JH992947.1"/>
</dbReference>